<dbReference type="EMBL" id="HE577332">
    <property type="protein sequence ID" value="CCD03895.1"/>
    <property type="molecule type" value="Genomic_DNA"/>
</dbReference>
<geneLocation type="plasmid" evidence="2 3">
    <name>AZOBR_p5</name>
</geneLocation>
<reference evidence="2 3" key="1">
    <citation type="journal article" date="2011" name="PLoS Genet.">
        <title>Azospirillum genomes reveal transition of bacteria from aquatic to terrestrial environments.</title>
        <authorList>
            <person name="Wisniewski-Dye F."/>
            <person name="Borziak K."/>
            <person name="Khalsa-Moyers G."/>
            <person name="Alexandre G."/>
            <person name="Sukharnikov L.O."/>
            <person name="Wuichet K."/>
            <person name="Hurst G.B."/>
            <person name="McDonald W.H."/>
            <person name="Robertson J.S."/>
            <person name="Barbe V."/>
            <person name="Calteau A."/>
            <person name="Rouy Z."/>
            <person name="Mangenot S."/>
            <person name="Prigent-Combaret C."/>
            <person name="Normand P."/>
            <person name="Boyer M."/>
            <person name="Siguier P."/>
            <person name="Dessaux Y."/>
            <person name="Elmerich C."/>
            <person name="Condemine G."/>
            <person name="Krishnen G."/>
            <person name="Kennedy I."/>
            <person name="Paterson A.H."/>
            <person name="Gonzalez V."/>
            <person name="Mavingui P."/>
            <person name="Zhulin I.B."/>
        </authorList>
    </citation>
    <scope>NUCLEOTIDE SEQUENCE [LARGE SCALE GENOMIC DNA]</scope>
    <source>
        <strain evidence="2 3">Sp245</strain>
    </source>
</reference>
<evidence type="ECO:0000259" key="1">
    <source>
        <dbReference type="Pfam" id="PF13340"/>
    </source>
</evidence>
<keyword evidence="3" id="KW-1185">Reference proteome</keyword>
<dbReference type="KEGG" id="abs:AZOBR_p50125"/>
<feature type="domain" description="Insertion element IS402-like" evidence="1">
    <location>
        <begin position="8"/>
        <end position="49"/>
    </location>
</feature>
<evidence type="ECO:0000313" key="2">
    <source>
        <dbReference type="EMBL" id="CCD03895.1"/>
    </source>
</evidence>
<keyword evidence="2" id="KW-0614">Plasmid</keyword>
<name>A0A9P1K1M5_9PROT</name>
<organism evidence="2 3">
    <name type="scientific">Azospirillum baldaniorum</name>
    <dbReference type="NCBI Taxonomy" id="1064539"/>
    <lineage>
        <taxon>Bacteria</taxon>
        <taxon>Pseudomonadati</taxon>
        <taxon>Pseudomonadota</taxon>
        <taxon>Alphaproteobacteria</taxon>
        <taxon>Rhodospirillales</taxon>
        <taxon>Azospirillaceae</taxon>
        <taxon>Azospirillum</taxon>
    </lineage>
</organism>
<feature type="non-terminal residue" evidence="2">
    <location>
        <position position="95"/>
    </location>
</feature>
<protein>
    <submittedName>
        <fullName evidence="2">Transposase</fullName>
    </submittedName>
</protein>
<dbReference type="Proteomes" id="UP000007319">
    <property type="component" value="Plasmid AZOBR_p5"/>
</dbReference>
<proteinExistence type="predicted"/>
<dbReference type="AlphaFoldDB" id="A0A9P1K1M5"/>
<sequence length="95" mass="9766">MAAPLVCDALWAIIEPLIPPEPPKPKGGRPRLCDRAALTGILFVAAHGYSLGASAGGDGLRLGYDLLAASARVASGWRVGTAASCAARPSRLCQR</sequence>
<accession>A0A9P1K1M5</accession>
<dbReference type="InterPro" id="IPR025161">
    <property type="entry name" value="IS402-like_dom"/>
</dbReference>
<evidence type="ECO:0000313" key="3">
    <source>
        <dbReference type="Proteomes" id="UP000007319"/>
    </source>
</evidence>
<dbReference type="Pfam" id="PF13340">
    <property type="entry name" value="DUF4096"/>
    <property type="match status" value="1"/>
</dbReference>
<gene>
    <name evidence="2" type="ORF">AZOBR_p50125</name>
</gene>